<feature type="region of interest" description="Disordered" evidence="1">
    <location>
        <begin position="424"/>
        <end position="455"/>
    </location>
</feature>
<dbReference type="PANTHER" id="PTHR46888:SF11">
    <property type="entry name" value="SCAN BOX DOMAIN-CONTAINING PROTEIN"/>
    <property type="match status" value="1"/>
</dbReference>
<comment type="caution">
    <text evidence="2">The sequence shown here is derived from an EMBL/GenBank/DDBJ whole genome shotgun (WGS) entry which is preliminary data.</text>
</comment>
<evidence type="ECO:0000256" key="1">
    <source>
        <dbReference type="SAM" id="MobiDB-lite"/>
    </source>
</evidence>
<dbReference type="EMBL" id="BMAU01021141">
    <property type="protein sequence ID" value="GFX92097.1"/>
    <property type="molecule type" value="Genomic_DNA"/>
</dbReference>
<name>A0A8X6RDJ4_TRICX</name>
<proteinExistence type="predicted"/>
<gene>
    <name evidence="2" type="ORF">TNCV_472041</name>
    <name evidence="3" type="ORF">TNCV_472061</name>
</gene>
<evidence type="ECO:0000313" key="2">
    <source>
        <dbReference type="EMBL" id="GFX92095.1"/>
    </source>
</evidence>
<dbReference type="Proteomes" id="UP000887159">
    <property type="component" value="Unassembled WGS sequence"/>
</dbReference>
<feature type="compositionally biased region" description="Acidic residues" evidence="1">
    <location>
        <begin position="429"/>
        <end position="447"/>
    </location>
</feature>
<accession>A0A8X6RDJ4</accession>
<dbReference type="EMBL" id="BMAU01021141">
    <property type="protein sequence ID" value="GFX92095.1"/>
    <property type="molecule type" value="Genomic_DNA"/>
</dbReference>
<keyword evidence="4" id="KW-1185">Reference proteome</keyword>
<reference evidence="2" key="1">
    <citation type="submission" date="2020-08" db="EMBL/GenBank/DDBJ databases">
        <title>Multicomponent nature underlies the extraordinary mechanical properties of spider dragline silk.</title>
        <authorList>
            <person name="Kono N."/>
            <person name="Nakamura H."/>
            <person name="Mori M."/>
            <person name="Yoshida Y."/>
            <person name="Ohtoshi R."/>
            <person name="Malay A.D."/>
            <person name="Moran D.A.P."/>
            <person name="Tomita M."/>
            <person name="Numata K."/>
            <person name="Arakawa K."/>
        </authorList>
    </citation>
    <scope>NUCLEOTIDE SEQUENCE</scope>
</reference>
<dbReference type="AlphaFoldDB" id="A0A8X6RDJ4"/>
<evidence type="ECO:0000313" key="3">
    <source>
        <dbReference type="EMBL" id="GFX92097.1"/>
    </source>
</evidence>
<protein>
    <submittedName>
        <fullName evidence="2">Retrovirus-related Pol polyprotein from transposon opus</fullName>
    </submittedName>
</protein>
<evidence type="ECO:0000313" key="4">
    <source>
        <dbReference type="Proteomes" id="UP000887159"/>
    </source>
</evidence>
<organism evidence="2 4">
    <name type="scientific">Trichonephila clavipes</name>
    <name type="common">Golden silk orbweaver</name>
    <name type="synonym">Nephila clavipes</name>
    <dbReference type="NCBI Taxonomy" id="2585209"/>
    <lineage>
        <taxon>Eukaryota</taxon>
        <taxon>Metazoa</taxon>
        <taxon>Ecdysozoa</taxon>
        <taxon>Arthropoda</taxon>
        <taxon>Chelicerata</taxon>
        <taxon>Arachnida</taxon>
        <taxon>Araneae</taxon>
        <taxon>Araneomorphae</taxon>
        <taxon>Entelegynae</taxon>
        <taxon>Araneoidea</taxon>
        <taxon>Nephilidae</taxon>
        <taxon>Trichonephila</taxon>
    </lineage>
</organism>
<dbReference type="PANTHER" id="PTHR46888">
    <property type="entry name" value="ZINC KNUCKLE DOMAINCONTAINING PROTEIN-RELATED"/>
    <property type="match status" value="1"/>
</dbReference>
<feature type="region of interest" description="Disordered" evidence="1">
    <location>
        <begin position="63"/>
        <end position="84"/>
    </location>
</feature>
<sequence>MAFLGRALKVDLKCLAEELGETVTEEMKVPALKKLIVASKEYEEVFAKELLRRIVSERENEIKHQEREDEIKRQEREDEIKRQEREDELEKLKIEASMMSNGFRRERNSQNEEIQEHVPVGLQKLMRTFDPKEGDISFYLILFERQARRFHIKEEDWVTNLVRLLLLEMANLIAREPEEKANDYEHIKGMLLKRFKLSPEAFKVKFKRHCKSAENTWRDFGFELANYFNEWISGLKIYDSNRLKQLVSVEQMKEQVSRDIQQHFINDWSRIVTVDDLTEKDKKDGRGKTEGKVAEVKVFEVQVAEVKVVEDESKVVTARFNGKVVRENKKCSAVQLKMSDLKIVKISYGGTEYEAVVDSEVDIGLVTDGYITPVIKTVVATVNGLNTDILLDIETYEALLEQERIYSPRFIAAMNLRSDSFKKSLDESVNTEEEEQEPTITEYDEENGNNTEKFKKQQQICDTLQEAWNFARRNKG</sequence>